<comment type="caution">
    <text evidence="2">The sequence shown here is derived from an EMBL/GenBank/DDBJ whole genome shotgun (WGS) entry which is preliminary data.</text>
</comment>
<gene>
    <name evidence="2" type="ORF">R1flu_010704</name>
</gene>
<dbReference type="InterPro" id="IPR000477">
    <property type="entry name" value="RT_dom"/>
</dbReference>
<evidence type="ECO:0000313" key="2">
    <source>
        <dbReference type="EMBL" id="KAL2643117.1"/>
    </source>
</evidence>
<reference evidence="2 3" key="1">
    <citation type="submission" date="2024-09" db="EMBL/GenBank/DDBJ databases">
        <title>Chromosome-scale assembly of Riccia fluitans.</title>
        <authorList>
            <person name="Paukszto L."/>
            <person name="Sawicki J."/>
            <person name="Karawczyk K."/>
            <person name="Piernik-Szablinska J."/>
            <person name="Szczecinska M."/>
            <person name="Mazdziarz M."/>
        </authorList>
    </citation>
    <scope>NUCLEOTIDE SEQUENCE [LARGE SCALE GENOMIC DNA]</scope>
    <source>
        <strain evidence="2">Rf_01</strain>
        <tissue evidence="2">Aerial parts of the thallus</tissue>
    </source>
</reference>
<proteinExistence type="predicted"/>
<organism evidence="2 3">
    <name type="scientific">Riccia fluitans</name>
    <dbReference type="NCBI Taxonomy" id="41844"/>
    <lineage>
        <taxon>Eukaryota</taxon>
        <taxon>Viridiplantae</taxon>
        <taxon>Streptophyta</taxon>
        <taxon>Embryophyta</taxon>
        <taxon>Marchantiophyta</taxon>
        <taxon>Marchantiopsida</taxon>
        <taxon>Marchantiidae</taxon>
        <taxon>Marchantiales</taxon>
        <taxon>Ricciaceae</taxon>
        <taxon>Riccia</taxon>
    </lineage>
</organism>
<sequence>MKDTTTIQKSLFQLVRADLYWMDQPLTTVVDPRTLCNTLESGGVLRCPLPWNQLADQLGEQLSWEVCLWREWKSSRVKLVQVTGGGGPTYRTMITPLSRTSTSVWVEGAWNQVSLPNYVGFGRLLGSSLSLLDGARGRRPRDWLITIGDSTGIGCSTLQEEVWELRRAVGQMKLYVEVTWGVQDAINRTILVRIATVEDRDKILVSRSLLRGKRVWLDLDLTPSQLDAKRREIAKVKAANEADQGSNCRAKAFLQFGSIYDLVILNGITAFPQTAGITCKTGGALVRGHMAGENGGCKDGGQGETGPPMQRKGCPLSPTLFGIFINDLERWLQEQGGEGVRLGQFVVQLLSFADDVVILACELGGLLLHLEGLNSFCLATSMRVNFAKTKWMCFGSRPIDSLPFQDQVIEKRVRGLGASRLPFQAMVLSWAKGWNRSTWASDILRRLRRKLPNIKQVNNENP</sequence>
<feature type="domain" description="Reverse transcriptase" evidence="1">
    <location>
        <begin position="311"/>
        <end position="399"/>
    </location>
</feature>
<keyword evidence="3" id="KW-1185">Reference proteome</keyword>
<evidence type="ECO:0000259" key="1">
    <source>
        <dbReference type="Pfam" id="PF00078"/>
    </source>
</evidence>
<protein>
    <recommendedName>
        <fullName evidence="1">Reverse transcriptase domain-containing protein</fullName>
    </recommendedName>
</protein>
<accession>A0ABD1Z8U4</accession>
<evidence type="ECO:0000313" key="3">
    <source>
        <dbReference type="Proteomes" id="UP001605036"/>
    </source>
</evidence>
<dbReference type="EMBL" id="JBHFFA010000002">
    <property type="protein sequence ID" value="KAL2643117.1"/>
    <property type="molecule type" value="Genomic_DNA"/>
</dbReference>
<name>A0ABD1Z8U4_9MARC</name>
<dbReference type="AlphaFoldDB" id="A0ABD1Z8U4"/>
<dbReference type="Pfam" id="PF00078">
    <property type="entry name" value="RVT_1"/>
    <property type="match status" value="1"/>
</dbReference>
<dbReference type="Proteomes" id="UP001605036">
    <property type="component" value="Unassembled WGS sequence"/>
</dbReference>